<dbReference type="EMBL" id="JBHMBS010000009">
    <property type="protein sequence ID" value="MFB9677814.1"/>
    <property type="molecule type" value="Genomic_DNA"/>
</dbReference>
<dbReference type="RefSeq" id="WP_386158575.1">
    <property type="nucleotide sequence ID" value="NZ_JBHMBS010000009.1"/>
</dbReference>
<proteinExistence type="predicted"/>
<dbReference type="Proteomes" id="UP001589610">
    <property type="component" value="Unassembled WGS sequence"/>
</dbReference>
<reference evidence="2 3" key="1">
    <citation type="submission" date="2024-09" db="EMBL/GenBank/DDBJ databases">
        <authorList>
            <person name="Sun Q."/>
            <person name="Mori K."/>
        </authorList>
    </citation>
    <scope>NUCLEOTIDE SEQUENCE [LARGE SCALE GENOMIC DNA]</scope>
    <source>
        <strain evidence="2 3">JCM 3028</strain>
    </source>
</reference>
<feature type="region of interest" description="Disordered" evidence="1">
    <location>
        <begin position="74"/>
        <end position="102"/>
    </location>
</feature>
<sequence length="102" mass="10313">MSFGVGWISTLEAPAGLDASRVLSRTGLAYRAGGPPAGFFRAVLAEARRNAALTVEARRAIAVPAEARGATAVPVEVRGDSQVPAEARSDSGVPAGSARPVA</sequence>
<organism evidence="2 3">
    <name type="scientific">Streptosporangium vulgare</name>
    <dbReference type="NCBI Taxonomy" id="46190"/>
    <lineage>
        <taxon>Bacteria</taxon>
        <taxon>Bacillati</taxon>
        <taxon>Actinomycetota</taxon>
        <taxon>Actinomycetes</taxon>
        <taxon>Streptosporangiales</taxon>
        <taxon>Streptosporangiaceae</taxon>
        <taxon>Streptosporangium</taxon>
    </lineage>
</organism>
<protein>
    <submittedName>
        <fullName evidence="2">Uncharacterized protein</fullName>
    </submittedName>
</protein>
<comment type="caution">
    <text evidence="2">The sequence shown here is derived from an EMBL/GenBank/DDBJ whole genome shotgun (WGS) entry which is preliminary data.</text>
</comment>
<keyword evidence="3" id="KW-1185">Reference proteome</keyword>
<gene>
    <name evidence="2" type="ORF">ACFFRH_20230</name>
</gene>
<evidence type="ECO:0000313" key="3">
    <source>
        <dbReference type="Proteomes" id="UP001589610"/>
    </source>
</evidence>
<evidence type="ECO:0000256" key="1">
    <source>
        <dbReference type="SAM" id="MobiDB-lite"/>
    </source>
</evidence>
<name>A0ABV5TFL8_9ACTN</name>
<evidence type="ECO:0000313" key="2">
    <source>
        <dbReference type="EMBL" id="MFB9677814.1"/>
    </source>
</evidence>
<accession>A0ABV5TFL8</accession>